<feature type="transmembrane region" description="Helical" evidence="1">
    <location>
        <begin position="62"/>
        <end position="83"/>
    </location>
</feature>
<comment type="caution">
    <text evidence="3">The sequence shown here is derived from an EMBL/GenBank/DDBJ whole genome shotgun (WGS) entry which is preliminary data.</text>
</comment>
<evidence type="ECO:0000313" key="3">
    <source>
        <dbReference type="EMBL" id="MDZ5470277.1"/>
    </source>
</evidence>
<dbReference type="PANTHER" id="PTHR30590">
    <property type="entry name" value="INNER MEMBRANE PROTEIN"/>
    <property type="match status" value="1"/>
</dbReference>
<protein>
    <submittedName>
        <fullName evidence="3">DUF418 domain-containing protein</fullName>
    </submittedName>
</protein>
<keyword evidence="1" id="KW-0472">Membrane</keyword>
<proteinExistence type="predicted"/>
<dbReference type="InterPro" id="IPR052529">
    <property type="entry name" value="Bact_Transport_Assoc"/>
</dbReference>
<feature type="transmembrane region" description="Helical" evidence="1">
    <location>
        <begin position="313"/>
        <end position="333"/>
    </location>
</feature>
<dbReference type="RefSeq" id="WP_322444585.1">
    <property type="nucleotide sequence ID" value="NZ_JAXOFX010000001.1"/>
</dbReference>
<keyword evidence="4" id="KW-1185">Reference proteome</keyword>
<reference evidence="3 4" key="1">
    <citation type="submission" date="2023-11" db="EMBL/GenBank/DDBJ databases">
        <title>Bacillus jintuensis, isolated from a mudflat on the Beibu Gulf coast.</title>
        <authorList>
            <person name="Li M."/>
        </authorList>
    </citation>
    <scope>NUCLEOTIDE SEQUENCE [LARGE SCALE GENOMIC DNA]</scope>
    <source>
        <strain evidence="3 4">31A1R</strain>
    </source>
</reference>
<feature type="domain" description="DUF418" evidence="2">
    <location>
        <begin position="232"/>
        <end position="386"/>
    </location>
</feature>
<feature type="transmembrane region" description="Helical" evidence="1">
    <location>
        <begin position="148"/>
        <end position="169"/>
    </location>
</feature>
<feature type="transmembrane region" description="Helical" evidence="1">
    <location>
        <begin position="211"/>
        <end position="234"/>
    </location>
</feature>
<evidence type="ECO:0000259" key="2">
    <source>
        <dbReference type="Pfam" id="PF04235"/>
    </source>
</evidence>
<feature type="transmembrane region" description="Helical" evidence="1">
    <location>
        <begin position="121"/>
        <end position="136"/>
    </location>
</feature>
<keyword evidence="1" id="KW-0812">Transmembrane</keyword>
<feature type="transmembrane region" description="Helical" evidence="1">
    <location>
        <begin position="345"/>
        <end position="367"/>
    </location>
</feature>
<feature type="transmembrane region" description="Helical" evidence="1">
    <location>
        <begin position="21"/>
        <end position="42"/>
    </location>
</feature>
<dbReference type="EMBL" id="JAXOFX010000001">
    <property type="protein sequence ID" value="MDZ5470277.1"/>
    <property type="molecule type" value="Genomic_DNA"/>
</dbReference>
<evidence type="ECO:0000313" key="4">
    <source>
        <dbReference type="Proteomes" id="UP001290455"/>
    </source>
</evidence>
<accession>A0ABU5ISZ5</accession>
<dbReference type="Proteomes" id="UP001290455">
    <property type="component" value="Unassembled WGS sequence"/>
</dbReference>
<evidence type="ECO:0000256" key="1">
    <source>
        <dbReference type="SAM" id="Phobius"/>
    </source>
</evidence>
<keyword evidence="1" id="KW-1133">Transmembrane helix</keyword>
<feature type="transmembrane region" description="Helical" evidence="1">
    <location>
        <begin position="246"/>
        <end position="268"/>
    </location>
</feature>
<sequence>MEKLNSIQPQERIISMDIMRGFAIFGIFLVNMISFHSPFLYIDPLKWWDGTLNTVTYSFIDIFAQASFYPLFSMLFGYGLVILRERTLAKGINFVALSARRLTLLLGIGCIHAFLIWHGDILINYAIFGFILLLFLRLSGKAMMITGALLYIIPNILFGLLIVVSIMFAPEGELDLTDMQSANRSLETYQNGSFVDITEQRFEDWYSVNNLANFIIMFFNIFPLFLLGGGAAKLKWLENVRKYKKMFTIIVITTLILGLGIKVAPYLFEKNLALEFFQDFFGGSLLTIAYALGIALLTEVVSTRKVITIFAPVGKLAISNYLFQSIVSTTIFYSYGFRLYGQFSVFQGILLALFIFSIQVIISHIWIKYYLYGPVEWLWRSFTYMKWQKLKKSKA</sequence>
<gene>
    <name evidence="3" type="ORF">SM124_00815</name>
</gene>
<dbReference type="InterPro" id="IPR007349">
    <property type="entry name" value="DUF418"/>
</dbReference>
<name>A0ABU5ISZ5_9BACI</name>
<organism evidence="3 4">
    <name type="scientific">Robertmurraya mangrovi</name>
    <dbReference type="NCBI Taxonomy" id="3098077"/>
    <lineage>
        <taxon>Bacteria</taxon>
        <taxon>Bacillati</taxon>
        <taxon>Bacillota</taxon>
        <taxon>Bacilli</taxon>
        <taxon>Bacillales</taxon>
        <taxon>Bacillaceae</taxon>
        <taxon>Robertmurraya</taxon>
    </lineage>
</organism>
<dbReference type="Pfam" id="PF04235">
    <property type="entry name" value="DUF418"/>
    <property type="match status" value="1"/>
</dbReference>
<dbReference type="PANTHER" id="PTHR30590:SF2">
    <property type="entry name" value="INNER MEMBRANE PROTEIN"/>
    <property type="match status" value="1"/>
</dbReference>
<feature type="transmembrane region" description="Helical" evidence="1">
    <location>
        <begin position="280"/>
        <end position="301"/>
    </location>
</feature>
<feature type="transmembrane region" description="Helical" evidence="1">
    <location>
        <begin position="95"/>
        <end position="115"/>
    </location>
</feature>